<sequence length="302" mass="32765">MASMSISLSYCFKLPSLKFPPATAFPVFLAILALTPVPASAQSLDILDRLNGAFNTVEQSLSSLFLDDLVPEDMSIRLGLGGGWVPDYMGSDNYRFAVIPMIDIRYKDILHLNGGRLVYRAFKSGNFEAGPLVNLTFGRQEERNDILEGLGDIGTTLDVGAYAQYRTEVMQLTLDWRNALGAGQGTTLLFTAGHGLYRNERLTLAAALRARWQSDEAMQTNFGITPAQAANSRAGLQPFEASSAVSEANINLIGTYELSNITRLYGLASYGRLFGDAKDSPIVDGPGSADQIIIGTAFQIQF</sequence>
<comment type="similarity">
    <text evidence="2">Belongs to the MipA/OmpV family.</text>
</comment>
<dbReference type="PANTHER" id="PTHR38776:SF1">
    <property type="entry name" value="MLTA-INTERACTING PROTEIN-RELATED"/>
    <property type="match status" value="1"/>
</dbReference>
<dbReference type="EMBL" id="REFR01000016">
    <property type="protein sequence ID" value="RMB01454.1"/>
    <property type="molecule type" value="Genomic_DNA"/>
</dbReference>
<evidence type="ECO:0000313" key="7">
    <source>
        <dbReference type="Proteomes" id="UP000271227"/>
    </source>
</evidence>
<evidence type="ECO:0000256" key="1">
    <source>
        <dbReference type="ARBA" id="ARBA00004442"/>
    </source>
</evidence>
<dbReference type="Pfam" id="PF06629">
    <property type="entry name" value="MipA"/>
    <property type="match status" value="1"/>
</dbReference>
<keyword evidence="5" id="KW-0998">Cell outer membrane</keyword>
<evidence type="ECO:0000256" key="3">
    <source>
        <dbReference type="ARBA" id="ARBA00022729"/>
    </source>
</evidence>
<dbReference type="AlphaFoldDB" id="A0A3M0BV51"/>
<evidence type="ECO:0000256" key="5">
    <source>
        <dbReference type="ARBA" id="ARBA00023237"/>
    </source>
</evidence>
<gene>
    <name evidence="6" type="ORF">BXY39_3638</name>
</gene>
<evidence type="ECO:0000256" key="4">
    <source>
        <dbReference type="ARBA" id="ARBA00023136"/>
    </source>
</evidence>
<keyword evidence="4" id="KW-0472">Membrane</keyword>
<evidence type="ECO:0000313" key="6">
    <source>
        <dbReference type="EMBL" id="RMB01454.1"/>
    </source>
</evidence>
<dbReference type="Proteomes" id="UP000271227">
    <property type="component" value="Unassembled WGS sequence"/>
</dbReference>
<dbReference type="PANTHER" id="PTHR38776">
    <property type="entry name" value="MLTA-INTERACTING PROTEIN-RELATED"/>
    <property type="match status" value="1"/>
</dbReference>
<organism evidence="6 7">
    <name type="scientific">Eilatimonas milleporae</name>
    <dbReference type="NCBI Taxonomy" id="911205"/>
    <lineage>
        <taxon>Bacteria</taxon>
        <taxon>Pseudomonadati</taxon>
        <taxon>Pseudomonadota</taxon>
        <taxon>Alphaproteobacteria</taxon>
        <taxon>Kordiimonadales</taxon>
        <taxon>Kordiimonadaceae</taxon>
        <taxon>Eilatimonas</taxon>
    </lineage>
</organism>
<proteinExistence type="inferred from homology"/>
<evidence type="ECO:0000256" key="2">
    <source>
        <dbReference type="ARBA" id="ARBA00005722"/>
    </source>
</evidence>
<dbReference type="OrthoDB" id="5462484at2"/>
<dbReference type="InParanoid" id="A0A3M0BV51"/>
<keyword evidence="7" id="KW-1185">Reference proteome</keyword>
<name>A0A3M0BV51_9PROT</name>
<keyword evidence="3" id="KW-0732">Signal</keyword>
<dbReference type="InterPro" id="IPR010583">
    <property type="entry name" value="MipA"/>
</dbReference>
<comment type="subcellular location">
    <subcellularLocation>
        <location evidence="1">Cell outer membrane</location>
    </subcellularLocation>
</comment>
<dbReference type="GO" id="GO:0009279">
    <property type="term" value="C:cell outer membrane"/>
    <property type="evidence" value="ECO:0007669"/>
    <property type="project" value="UniProtKB-SubCell"/>
</dbReference>
<reference evidence="6 7" key="1">
    <citation type="submission" date="2018-10" db="EMBL/GenBank/DDBJ databases">
        <title>Genomic Encyclopedia of Archaeal and Bacterial Type Strains, Phase II (KMG-II): from individual species to whole genera.</title>
        <authorList>
            <person name="Goeker M."/>
        </authorList>
    </citation>
    <scope>NUCLEOTIDE SEQUENCE [LARGE SCALE GENOMIC DNA]</scope>
    <source>
        <strain evidence="6 7">DSM 25217</strain>
    </source>
</reference>
<protein>
    <submittedName>
        <fullName evidence="6">Outer membrane protein</fullName>
    </submittedName>
</protein>
<accession>A0A3M0BV51</accession>
<comment type="caution">
    <text evidence="6">The sequence shown here is derived from an EMBL/GenBank/DDBJ whole genome shotgun (WGS) entry which is preliminary data.</text>
</comment>